<name>A0A160FRZ1_9BURK</name>
<dbReference type="KEGG" id="buz:AYM40_24985"/>
<keyword evidence="2" id="KW-1185">Reference proteome</keyword>
<gene>
    <name evidence="1" type="ORF">AYM40_24985</name>
</gene>
<organism evidence="1 2">
    <name type="scientific">Paraburkholderia phytofirmans OLGA172</name>
    <dbReference type="NCBI Taxonomy" id="1417228"/>
    <lineage>
        <taxon>Bacteria</taxon>
        <taxon>Pseudomonadati</taxon>
        <taxon>Pseudomonadota</taxon>
        <taxon>Betaproteobacteria</taxon>
        <taxon>Burkholderiales</taxon>
        <taxon>Burkholderiaceae</taxon>
        <taxon>Paraburkholderia</taxon>
    </lineage>
</organism>
<sequence>MLAPHFGDASDDVCSTLEERRRNLYDLLLELTKISAAKESTALADALYLVWEGAVVPIRSEAERVRLARNLPVVVDRLLKAYSI</sequence>
<evidence type="ECO:0000313" key="2">
    <source>
        <dbReference type="Proteomes" id="UP000076852"/>
    </source>
</evidence>
<dbReference type="AlphaFoldDB" id="A0A160FRZ1"/>
<accession>A0A160FRZ1</accession>
<reference evidence="1 2" key="1">
    <citation type="journal article" date="2016" name="Gene">
        <title>PacBio SMRT assembly of a complex multi-replicon genome reveals chlorocatechol degradative operon in a region of genome plasticity.</title>
        <authorList>
            <person name="Ricker N."/>
            <person name="Shen S.Y."/>
            <person name="Goordial J."/>
            <person name="Jin S."/>
            <person name="Fulthorpe R.R."/>
        </authorList>
    </citation>
    <scope>NUCLEOTIDE SEQUENCE [LARGE SCALE GENOMIC DNA]</scope>
    <source>
        <strain evidence="1 2">OLGA172</strain>
    </source>
</reference>
<evidence type="ECO:0000313" key="1">
    <source>
        <dbReference type="EMBL" id="ANB75602.1"/>
    </source>
</evidence>
<dbReference type="Proteomes" id="UP000076852">
    <property type="component" value="Chromosome 2"/>
</dbReference>
<proteinExistence type="predicted"/>
<protein>
    <submittedName>
        <fullName evidence="1">Uncharacterized protein</fullName>
    </submittedName>
</protein>
<dbReference type="EMBL" id="CP014579">
    <property type="protein sequence ID" value="ANB75602.1"/>
    <property type="molecule type" value="Genomic_DNA"/>
</dbReference>